<reference evidence="2 3" key="1">
    <citation type="submission" date="2020-06" db="EMBL/GenBank/DDBJ databases">
        <authorList>
            <person name="Duchaud E."/>
        </authorList>
    </citation>
    <scope>NUCLEOTIDE SEQUENCE [LARGE SCALE GENOMIC DNA]</scope>
    <source>
        <strain evidence="2">Alteromonas fortis</strain>
    </source>
</reference>
<name>A0A6T9Y2V0_ALTMA</name>
<protein>
    <submittedName>
        <fullName evidence="2">Calcium-binding protein with excalibur domain</fullName>
    </submittedName>
</protein>
<evidence type="ECO:0000313" key="3">
    <source>
        <dbReference type="Proteomes" id="UP000509458"/>
    </source>
</evidence>
<dbReference type="EMBL" id="LR812090">
    <property type="protein sequence ID" value="CAB9494616.1"/>
    <property type="molecule type" value="Genomic_DNA"/>
</dbReference>
<accession>A0A6T9Y2V0</accession>
<evidence type="ECO:0000313" key="2">
    <source>
        <dbReference type="EMBL" id="CAB9494616.1"/>
    </source>
</evidence>
<dbReference type="SMART" id="SM00894">
    <property type="entry name" value="Excalibur"/>
    <property type="match status" value="1"/>
</dbReference>
<evidence type="ECO:0000259" key="1">
    <source>
        <dbReference type="SMART" id="SM00894"/>
    </source>
</evidence>
<dbReference type="InterPro" id="IPR008613">
    <property type="entry name" value="Excalibur_Ca-bd_domain"/>
</dbReference>
<sequence length="101" mass="11770">MLNKLLLILVVVFGVKLYLENSSHPYSDNLSDRNQLSTQEVLTQERLTQPERVSFMCDGRQYCSQMSSYEEAKYFLKNCPNTKMDGDDDGIPCESQFRRFD</sequence>
<dbReference type="Proteomes" id="UP000509458">
    <property type="component" value="Chromosome"/>
</dbReference>
<dbReference type="Pfam" id="PF05901">
    <property type="entry name" value="Excalibur"/>
    <property type="match status" value="1"/>
</dbReference>
<dbReference type="AlphaFoldDB" id="A0A6T9Y2V0"/>
<gene>
    <name evidence="2" type="ORF">ALFOR1_31615</name>
</gene>
<dbReference type="RefSeq" id="WP_197964241.1">
    <property type="nucleotide sequence ID" value="NZ_LR812090.1"/>
</dbReference>
<proteinExistence type="predicted"/>
<feature type="domain" description="Excalibur calcium-binding" evidence="1">
    <location>
        <begin position="59"/>
        <end position="94"/>
    </location>
</feature>
<organism evidence="2 3">
    <name type="scientific">Alteromonas macleodii</name>
    <name type="common">Pseudoalteromonas macleodii</name>
    <dbReference type="NCBI Taxonomy" id="28108"/>
    <lineage>
        <taxon>Bacteria</taxon>
        <taxon>Pseudomonadati</taxon>
        <taxon>Pseudomonadota</taxon>
        <taxon>Gammaproteobacteria</taxon>
        <taxon>Alteromonadales</taxon>
        <taxon>Alteromonadaceae</taxon>
        <taxon>Alteromonas/Salinimonas group</taxon>
        <taxon>Alteromonas</taxon>
    </lineage>
</organism>